<accession>A0AAD2DCK2</accession>
<gene>
    <name evidence="1" type="ORF">ECRASSUSDP1_LOCUS29419</name>
</gene>
<dbReference type="EMBL" id="CAMPGE010030271">
    <property type="protein sequence ID" value="CAI2387785.1"/>
    <property type="molecule type" value="Genomic_DNA"/>
</dbReference>
<evidence type="ECO:0000313" key="1">
    <source>
        <dbReference type="EMBL" id="CAI2387785.1"/>
    </source>
</evidence>
<reference evidence="1" key="1">
    <citation type="submission" date="2023-07" db="EMBL/GenBank/DDBJ databases">
        <authorList>
            <consortium name="AG Swart"/>
            <person name="Singh M."/>
            <person name="Singh A."/>
            <person name="Seah K."/>
            <person name="Emmerich C."/>
        </authorList>
    </citation>
    <scope>NUCLEOTIDE SEQUENCE</scope>
    <source>
        <strain evidence="1">DP1</strain>
    </source>
</reference>
<name>A0AAD2DCK2_EUPCR</name>
<dbReference type="AlphaFoldDB" id="A0AAD2DCK2"/>
<organism evidence="1 2">
    <name type="scientific">Euplotes crassus</name>
    <dbReference type="NCBI Taxonomy" id="5936"/>
    <lineage>
        <taxon>Eukaryota</taxon>
        <taxon>Sar</taxon>
        <taxon>Alveolata</taxon>
        <taxon>Ciliophora</taxon>
        <taxon>Intramacronucleata</taxon>
        <taxon>Spirotrichea</taxon>
        <taxon>Hypotrichia</taxon>
        <taxon>Euplotida</taxon>
        <taxon>Euplotidae</taxon>
        <taxon>Moneuplotes</taxon>
    </lineage>
</organism>
<sequence>MTLRRMRAFQSSDWLLIQSLGKELSVLQKLCRASRRIWSKPSKDMSILEPSRNKIKKPPHPIKIYSVHHCSYRKRASKREERVSNKKFKMILTLLSKLKDCELQNFINQVTPRIERNQRDTRFKISKSQILNFRAMENLLKIHHSVISARKLPKIKLMKLSIKRGFLKVGTSNHASFQSDHLDATEDCNRSILPDLSQKELCIDNSLNLDPCIENKSSLVVAPARLTYRHLTQKSRSEMVQKELDLLKRHEDLQAKVYPEFGDSCVSDIELTKPHRFLYTEEFLVAFYKNCLMDIPGSAMIWIHLKKTKDLRIFFSHNFPRKCNSLVIDRLESGHISLDHLLPQISRISPRLSVEICFMHFYINEKQLKRILAASRHVEILEISWCELHIPRVPDLSHGLKGATMEKIKLLHCRFSGCSNAWTKSKELKNLIKGLATSSDFKQSLGEFHFDGSEFGKDFEEIFEERFINSFAKQFGKDLGAKFTAEFGEKFMD</sequence>
<protein>
    <submittedName>
        <fullName evidence="1">Uncharacterized protein</fullName>
    </submittedName>
</protein>
<evidence type="ECO:0000313" key="2">
    <source>
        <dbReference type="Proteomes" id="UP001295684"/>
    </source>
</evidence>
<proteinExistence type="predicted"/>
<dbReference type="Proteomes" id="UP001295684">
    <property type="component" value="Unassembled WGS sequence"/>
</dbReference>
<comment type="caution">
    <text evidence="1">The sequence shown here is derived from an EMBL/GenBank/DDBJ whole genome shotgun (WGS) entry which is preliminary data.</text>
</comment>
<keyword evidence="2" id="KW-1185">Reference proteome</keyword>